<comment type="caution">
    <text evidence="2">The sequence shown here is derived from an EMBL/GenBank/DDBJ whole genome shotgun (WGS) entry which is preliminary data.</text>
</comment>
<dbReference type="Proteomes" id="UP001497623">
    <property type="component" value="Unassembled WGS sequence"/>
</dbReference>
<evidence type="ECO:0000313" key="2">
    <source>
        <dbReference type="EMBL" id="CAL4155549.1"/>
    </source>
</evidence>
<gene>
    <name evidence="2" type="ORF">MNOR_LOCUS31526</name>
</gene>
<reference evidence="2 3" key="1">
    <citation type="submission" date="2024-05" db="EMBL/GenBank/DDBJ databases">
        <authorList>
            <person name="Wallberg A."/>
        </authorList>
    </citation>
    <scope>NUCLEOTIDE SEQUENCE [LARGE SCALE GENOMIC DNA]</scope>
</reference>
<dbReference type="EMBL" id="CAXKWB010040758">
    <property type="protein sequence ID" value="CAL4155549.1"/>
    <property type="molecule type" value="Genomic_DNA"/>
</dbReference>
<evidence type="ECO:0000313" key="3">
    <source>
        <dbReference type="Proteomes" id="UP001497623"/>
    </source>
</evidence>
<proteinExistence type="predicted"/>
<keyword evidence="3" id="KW-1185">Reference proteome</keyword>
<dbReference type="AlphaFoldDB" id="A0AAV2S3V7"/>
<protein>
    <submittedName>
        <fullName evidence="2">Uncharacterized protein</fullName>
    </submittedName>
</protein>
<organism evidence="2 3">
    <name type="scientific">Meganyctiphanes norvegica</name>
    <name type="common">Northern krill</name>
    <name type="synonym">Thysanopoda norvegica</name>
    <dbReference type="NCBI Taxonomy" id="48144"/>
    <lineage>
        <taxon>Eukaryota</taxon>
        <taxon>Metazoa</taxon>
        <taxon>Ecdysozoa</taxon>
        <taxon>Arthropoda</taxon>
        <taxon>Crustacea</taxon>
        <taxon>Multicrustacea</taxon>
        <taxon>Malacostraca</taxon>
        <taxon>Eumalacostraca</taxon>
        <taxon>Eucarida</taxon>
        <taxon>Euphausiacea</taxon>
        <taxon>Euphausiidae</taxon>
        <taxon>Meganyctiphanes</taxon>
    </lineage>
</organism>
<sequence length="221" mass="25067">MNPNKSINQEKKVNITELSNVNSTDRTSLMQIHSFRIPAKCMSETRIRALSISPPHTPVKAAILPESSASGRRSGRALKPTEKLLDFIVSKNKYNYNAISLTEENILTNEANNMLKENESQDLSTYSEDEFKSPILPNINTKTNKKVLVLQDSNDEKKSRRKQPPNSIRKITADGSVPKNGKKVVKSFLYKSYYKALYKLFCMKVTNLNANRNTLTIKGKW</sequence>
<feature type="region of interest" description="Disordered" evidence="1">
    <location>
        <begin position="151"/>
        <end position="175"/>
    </location>
</feature>
<name>A0AAV2S3V7_MEGNR</name>
<evidence type="ECO:0000256" key="1">
    <source>
        <dbReference type="SAM" id="MobiDB-lite"/>
    </source>
</evidence>
<accession>A0AAV2S3V7</accession>